<keyword evidence="7" id="KW-1185">Reference proteome</keyword>
<gene>
    <name evidence="6" type="ORF">AWB70_03382</name>
</gene>
<dbReference type="PANTHER" id="PTHR30024">
    <property type="entry name" value="ALIPHATIC SULFONATES-BINDING PROTEIN-RELATED"/>
    <property type="match status" value="1"/>
</dbReference>
<dbReference type="SUPFAM" id="SSF53850">
    <property type="entry name" value="Periplasmic binding protein-like II"/>
    <property type="match status" value="1"/>
</dbReference>
<accession>A0A158HIW1</accession>
<dbReference type="GO" id="GO:0042597">
    <property type="term" value="C:periplasmic space"/>
    <property type="evidence" value="ECO:0007669"/>
    <property type="project" value="UniProtKB-SubCell"/>
</dbReference>
<feature type="signal peptide" evidence="4">
    <location>
        <begin position="1"/>
        <end position="33"/>
    </location>
</feature>
<dbReference type="Proteomes" id="UP000054740">
    <property type="component" value="Unassembled WGS sequence"/>
</dbReference>
<dbReference type="PANTHER" id="PTHR30024:SF47">
    <property type="entry name" value="TAURINE-BINDING PERIPLASMIC PROTEIN"/>
    <property type="match status" value="1"/>
</dbReference>
<evidence type="ECO:0000313" key="7">
    <source>
        <dbReference type="Proteomes" id="UP000054740"/>
    </source>
</evidence>
<evidence type="ECO:0000256" key="1">
    <source>
        <dbReference type="ARBA" id="ARBA00004418"/>
    </source>
</evidence>
<keyword evidence="3 4" id="KW-0732">Signal</keyword>
<comment type="similarity">
    <text evidence="2">Belongs to the bacterial solute-binding protein SsuA/TauA family.</text>
</comment>
<evidence type="ECO:0000256" key="4">
    <source>
        <dbReference type="SAM" id="SignalP"/>
    </source>
</evidence>
<dbReference type="AlphaFoldDB" id="A0A158HIW1"/>
<reference evidence="7" key="1">
    <citation type="submission" date="2016-01" db="EMBL/GenBank/DDBJ databases">
        <authorList>
            <person name="Peeters C."/>
        </authorList>
    </citation>
    <scope>NUCLEOTIDE SEQUENCE [LARGE SCALE GENOMIC DNA]</scope>
</reference>
<evidence type="ECO:0000256" key="3">
    <source>
        <dbReference type="ARBA" id="ARBA00022729"/>
    </source>
</evidence>
<evidence type="ECO:0000313" key="6">
    <source>
        <dbReference type="EMBL" id="SAL44304.1"/>
    </source>
</evidence>
<proteinExistence type="inferred from homology"/>
<dbReference type="Pfam" id="PF09084">
    <property type="entry name" value="NMT1"/>
    <property type="match status" value="1"/>
</dbReference>
<dbReference type="InterPro" id="IPR015168">
    <property type="entry name" value="SsuA/THI5"/>
</dbReference>
<dbReference type="EMBL" id="FCNY02000008">
    <property type="protein sequence ID" value="SAL44304.1"/>
    <property type="molecule type" value="Genomic_DNA"/>
</dbReference>
<feature type="chain" id="PRO_5011110212" evidence="4">
    <location>
        <begin position="34"/>
        <end position="340"/>
    </location>
</feature>
<feature type="domain" description="SsuA/THI5-like" evidence="5">
    <location>
        <begin position="81"/>
        <end position="268"/>
    </location>
</feature>
<organism evidence="6 7">
    <name type="scientific">Caballeronia cordobensis</name>
    <name type="common">Burkholderia cordobensis</name>
    <dbReference type="NCBI Taxonomy" id="1353886"/>
    <lineage>
        <taxon>Bacteria</taxon>
        <taxon>Pseudomonadati</taxon>
        <taxon>Pseudomonadota</taxon>
        <taxon>Betaproteobacteria</taxon>
        <taxon>Burkholderiales</taxon>
        <taxon>Burkholderiaceae</taxon>
        <taxon>Caballeronia</taxon>
    </lineage>
</organism>
<dbReference type="Gene3D" id="3.40.190.10">
    <property type="entry name" value="Periplasmic binding protein-like II"/>
    <property type="match status" value="2"/>
</dbReference>
<protein>
    <submittedName>
        <fullName evidence="6">Aliphatic sulfonate ABC transporter periplasmic ligand-binding protein</fullName>
    </submittedName>
</protein>
<name>A0A158HIW1_CABCO</name>
<evidence type="ECO:0000256" key="2">
    <source>
        <dbReference type="ARBA" id="ARBA00010742"/>
    </source>
</evidence>
<comment type="subcellular location">
    <subcellularLocation>
        <location evidence="1">Periplasm</location>
    </subcellularLocation>
</comment>
<evidence type="ECO:0000259" key="5">
    <source>
        <dbReference type="Pfam" id="PF09084"/>
    </source>
</evidence>
<sequence>MKLLANKETPVKSLLRFICTGLLALCASHPAFALAPEPAPLPQPVTLTIGYVKVGHLAPMLSVADTLKKLNVIVKPVEFVRYADARTALLSGSVDIGAVGPGDLPIVLAQGNTNLVGLTGVAASSKYLVVRKGVQINDWKDIEGKRIGIAPGSAVWFQWAATLTEKGIPYKSFTAVNIQGGGTAFVQALKRGDIDAFLCWEPFESQVVSSGDGYFAKQIEYGHSKAVGAELGMLAATSTAMSTKREAIQRFLWAYLNAQDTLAKDPEAFAQAYSRYVGLPLDVTRPSVKLIQLGGVLDAAQIKAQATEFHKLGVIPKDVSGEVGKYYDDSLVKSLQRGGT</sequence>